<dbReference type="InterPro" id="IPR003961">
    <property type="entry name" value="FN3_dom"/>
</dbReference>
<dbReference type="NCBIfam" id="NF033679">
    <property type="entry name" value="DNRLRE_dom"/>
    <property type="match status" value="1"/>
</dbReference>
<dbReference type="Proteomes" id="UP000077701">
    <property type="component" value="Unassembled WGS sequence"/>
</dbReference>
<evidence type="ECO:0000313" key="10">
    <source>
        <dbReference type="EMBL" id="GAT68126.1"/>
    </source>
</evidence>
<dbReference type="SUPFAM" id="SSF49265">
    <property type="entry name" value="Fibronectin type III"/>
    <property type="match status" value="1"/>
</dbReference>
<dbReference type="SUPFAM" id="SSF49899">
    <property type="entry name" value="Concanavalin A-like lectins/glucanases"/>
    <property type="match status" value="1"/>
</dbReference>
<keyword evidence="3 8" id="KW-0732">Signal</keyword>
<dbReference type="GO" id="GO:0016798">
    <property type="term" value="F:hydrolase activity, acting on glycosyl bonds"/>
    <property type="evidence" value="ECO:0007669"/>
    <property type="project" value="UniProtKB-KW"/>
</dbReference>
<keyword evidence="6" id="KW-0119">Carbohydrate metabolism</keyword>
<feature type="chain" id="PRO_5007824761" evidence="8">
    <location>
        <begin position="24"/>
        <end position="1700"/>
    </location>
</feature>
<dbReference type="Pfam" id="PF00041">
    <property type="entry name" value="fn3"/>
    <property type="match status" value="1"/>
</dbReference>
<dbReference type="InterPro" id="IPR036116">
    <property type="entry name" value="FN3_sf"/>
</dbReference>
<dbReference type="InterPro" id="IPR013783">
    <property type="entry name" value="Ig-like_fold"/>
</dbReference>
<keyword evidence="2" id="KW-0964">Secreted</keyword>
<dbReference type="EMBL" id="BDCX01000009">
    <property type="protein sequence ID" value="GAT68126.1"/>
    <property type="molecule type" value="Genomic_DNA"/>
</dbReference>
<comment type="subcellular location">
    <subcellularLocation>
        <location evidence="1">Secreted</location>
    </subcellularLocation>
</comment>
<dbReference type="Pfam" id="PF24517">
    <property type="entry name" value="CBM96"/>
    <property type="match status" value="1"/>
</dbReference>
<evidence type="ECO:0000256" key="8">
    <source>
        <dbReference type="SAM" id="SignalP"/>
    </source>
</evidence>
<evidence type="ECO:0000256" key="5">
    <source>
        <dbReference type="ARBA" id="ARBA00023295"/>
    </source>
</evidence>
<feature type="region of interest" description="Disordered" evidence="7">
    <location>
        <begin position="1180"/>
        <end position="1224"/>
    </location>
</feature>
<evidence type="ECO:0000256" key="1">
    <source>
        <dbReference type="ARBA" id="ARBA00004613"/>
    </source>
</evidence>
<feature type="region of interest" description="Disordered" evidence="7">
    <location>
        <begin position="17"/>
        <end position="45"/>
    </location>
</feature>
<keyword evidence="5" id="KW-0326">Glycosidase</keyword>
<feature type="region of interest" description="Disordered" evidence="7">
    <location>
        <begin position="234"/>
        <end position="263"/>
    </location>
</feature>
<dbReference type="Pfam" id="PF13385">
    <property type="entry name" value="Laminin_G_3"/>
    <property type="match status" value="1"/>
</dbReference>
<dbReference type="SMART" id="SM00560">
    <property type="entry name" value="LamGL"/>
    <property type="match status" value="1"/>
</dbReference>
<dbReference type="Gene3D" id="2.60.40.10">
    <property type="entry name" value="Immunoglobulins"/>
    <property type="match status" value="1"/>
</dbReference>
<evidence type="ECO:0000256" key="3">
    <source>
        <dbReference type="ARBA" id="ARBA00022729"/>
    </source>
</evidence>
<feature type="domain" description="Fibronectin type-III" evidence="9">
    <location>
        <begin position="1092"/>
        <end position="1188"/>
    </location>
</feature>
<dbReference type="InterPro" id="IPR006558">
    <property type="entry name" value="LamG-like"/>
</dbReference>
<sequence>MVVTLSALTASLLVAGGSQPAQADPEPSTAPSAPSATAFPRPEDPDAALRAGVAEARKQNKAVEVTAAFTETSRTWAFPDGSLKTESYSGPTQVKQDDGSWAWIDTTLTEKDVLLAPKVGGPAHVEFSLGGEGKPFASMERGDGQRIGLSWDKSLPRPVVNGNVATYPDAAGPAADLVVTALPTGFRHDVVLRKRPSGPVEIRIPVESQALTLAKSKRGGLQLTDDKGKLVAEAPQPVMWDSTGAGEQSPKSTTAPRTAPVSTSVVKEKGSRVLVLKPDAGWLADPATTFPVVVDPTSTITVKTDTVLASGADCSTYDQPGATLLRIGGQRSSCNAVQGWNYYRSYLHFDVASMVGKPIHSAALQLWRTESPACHLRGTGKVYANRVLSAWTAGKMTWSNKPSTGIDSVATPCPTTNVTTPGAMSWPVTDWVKKWAGGVPNHGIELMGSTEELVNNWDNYSAYFHSAEMTGAGATPPKLIVQYILPPEIPTVTAESVDSMDGDHAIVRKSSVKVDYKSSSVDGKNLDYYVSVVDSTAPLPAWTTGGGEVGKWSFTEGVENADSTGNGNAMIFVLGRHSWIDGKDGKAVLLSGDVNKPSSGSTGPVVRTDKSFSAAGWVRLDVGTHTIPLISQSGTVNSAFNIGYDSGSRKWYMEMYHADSGTERTKVESPSAAQLGAWTHLAGVYDATAKKIRLYVNGVLAGETDHTAAPWHADKLFSLGDGRHAGGGYTSVKAAYDEIRAYNRALSSAEVQWMLNLAPPTNANLPSGQAASITYDVSNVDSFKISVKACINGAKPMACNESPYYRITTDAPMLPTDTETGMADPTRPILSGMVNRPSGGPVTAKYYLYDSSGAPVGAAPLGQRVIDGGQRASFQLPADTVQAGRAYTWQMQACVSGSDGASEVCTSKTAPVGFTTPGTPAEPSAEDVRNVTLGKDNFVIKTTKTDPTACDGQPCPLTDSDTIQVGGTGQDKMASVIGIKLDEVPDGAAFIEAILKPGSAFCQGNTCPDGVMLNVSGLKSGVTNTTKGSDLAADTDPADVHDLSLSTGQTDLKDSAAMWYVLTTEHAQPISLGGPSAAEQISLALAYVLPGPPSKVLNLMAVGGDSGLVASWGLPEDTGGMMLLDGYDVEIADADGNVASTWETEHPWISVGQLGNDITYTVRVRARTKFGAGKWMTASATTKAVPPPPSPGSGNGGSRCLDEAPAATTASGQRAADSDTATSSSVDEYRQRVIDYFRVQDAVLEGKASTVWDAPGVMPSDPTTAALSLLNSRLVAYKADLDKRGVVRSDSATELISVVPQPGPDGSVRVTVAAKRTWKEAASTRTLSIATSGETPGQVEPSKPTISIIVFGCNGGIIDVELPEDANQDNTDLHDLDSDCSGSIPISTSAAATSFSTAATASNCGAESGSGYCSGCHFQAHGNERGNHPDEYRISKSARMECTISEPLGAKGWYWNSTVRSDWRRSAPPIVDEDEVWLIDDVVTSFSLISKNKKYGLEVGPSGEIRKASAFAKMLTGWSKDSAKPQERTPNTTVHMASRACFIHDSFAASASLGISGGREGTPTVTGGIDLELDNEKKEDCQGTDISGDRIDLSNKVKHISSVPPVKAMCLENAASTCTVNQYWQRFTNNIKVDFSWTKKDGRGSKDRARYHYDTWSHDLWFIISREIDTDVFGDTKEWARLLECSVTSTRRKNFPHQTL</sequence>
<comment type="caution">
    <text evidence="10">The sequence shown here is derived from an EMBL/GenBank/DDBJ whole genome shotgun (WGS) entry which is preliminary data.</text>
</comment>
<name>A0A161LPI3_9ACTN</name>
<dbReference type="InterPro" id="IPR055372">
    <property type="entry name" value="CBM96"/>
</dbReference>
<dbReference type="GO" id="GO:0005576">
    <property type="term" value="C:extracellular region"/>
    <property type="evidence" value="ECO:0007669"/>
    <property type="project" value="UniProtKB-SubCell"/>
</dbReference>
<dbReference type="InterPro" id="IPR013320">
    <property type="entry name" value="ConA-like_dom_sf"/>
</dbReference>
<feature type="compositionally biased region" description="Low complexity" evidence="7">
    <location>
        <begin position="27"/>
        <end position="38"/>
    </location>
</feature>
<keyword evidence="5" id="KW-0378">Hydrolase</keyword>
<evidence type="ECO:0000256" key="2">
    <source>
        <dbReference type="ARBA" id="ARBA00022525"/>
    </source>
</evidence>
<accession>A0A161LPI3</accession>
<evidence type="ECO:0000259" key="9">
    <source>
        <dbReference type="PROSITE" id="PS50853"/>
    </source>
</evidence>
<dbReference type="OrthoDB" id="3543639at2"/>
<dbReference type="STRING" id="161355.PS9374_03787"/>
<reference evidence="11" key="2">
    <citation type="submission" date="2016-04" db="EMBL/GenBank/DDBJ databases">
        <title>Planomonospora sphaerica JCM9374 whole genome shotgun sequence.</title>
        <authorList>
            <person name="Suzuki T."/>
            <person name="Dohra H."/>
            <person name="Kodani S."/>
        </authorList>
    </citation>
    <scope>NUCLEOTIDE SEQUENCE [LARGE SCALE GENOMIC DNA]</scope>
    <source>
        <strain evidence="11">JCM 9374</strain>
    </source>
</reference>
<feature type="signal peptide" evidence="8">
    <location>
        <begin position="1"/>
        <end position="23"/>
    </location>
</feature>
<keyword evidence="4" id="KW-1015">Disulfide bond</keyword>
<keyword evidence="11" id="KW-1185">Reference proteome</keyword>
<protein>
    <submittedName>
        <fullName evidence="10">YD repeat-containing protein</fullName>
    </submittedName>
</protein>
<reference evidence="10 11" key="1">
    <citation type="journal article" date="2016" name="Genome Announc.">
        <title>Draft Genome Sequence of Planomonospora sphaerica JCM9374, a Rare Actinomycete.</title>
        <authorList>
            <person name="Dohra H."/>
            <person name="Suzuki T."/>
            <person name="Inoue Y."/>
            <person name="Kodani S."/>
        </authorList>
    </citation>
    <scope>NUCLEOTIDE SEQUENCE [LARGE SCALE GENOMIC DNA]</scope>
    <source>
        <strain evidence="10 11">JCM 9374</strain>
    </source>
</reference>
<dbReference type="Gene3D" id="2.60.120.200">
    <property type="match status" value="1"/>
</dbReference>
<dbReference type="PROSITE" id="PS50853">
    <property type="entry name" value="FN3"/>
    <property type="match status" value="1"/>
</dbReference>
<gene>
    <name evidence="10" type="ORF">PS9374_03787</name>
</gene>
<feature type="compositionally biased region" description="Polar residues" evidence="7">
    <location>
        <begin position="245"/>
        <end position="263"/>
    </location>
</feature>
<evidence type="ECO:0000256" key="6">
    <source>
        <dbReference type="ARBA" id="ARBA00023326"/>
    </source>
</evidence>
<dbReference type="SMART" id="SM00060">
    <property type="entry name" value="FN3"/>
    <property type="match status" value="1"/>
</dbReference>
<proteinExistence type="predicted"/>
<keyword evidence="6" id="KW-0624">Polysaccharide degradation</keyword>
<dbReference type="RefSeq" id="WP_068898419.1">
    <property type="nucleotide sequence ID" value="NZ_BDCX01000009.1"/>
</dbReference>
<dbReference type="GO" id="GO:0000272">
    <property type="term" value="P:polysaccharide catabolic process"/>
    <property type="evidence" value="ECO:0007669"/>
    <property type="project" value="UniProtKB-KW"/>
</dbReference>
<evidence type="ECO:0000256" key="4">
    <source>
        <dbReference type="ARBA" id="ARBA00023157"/>
    </source>
</evidence>
<evidence type="ECO:0000256" key="7">
    <source>
        <dbReference type="SAM" id="MobiDB-lite"/>
    </source>
</evidence>
<organism evidence="10 11">
    <name type="scientific">Planomonospora sphaerica</name>
    <dbReference type="NCBI Taxonomy" id="161355"/>
    <lineage>
        <taxon>Bacteria</taxon>
        <taxon>Bacillati</taxon>
        <taxon>Actinomycetota</taxon>
        <taxon>Actinomycetes</taxon>
        <taxon>Streptosporangiales</taxon>
        <taxon>Streptosporangiaceae</taxon>
        <taxon>Planomonospora</taxon>
    </lineage>
</organism>
<evidence type="ECO:0000313" key="11">
    <source>
        <dbReference type="Proteomes" id="UP000077701"/>
    </source>
</evidence>
<dbReference type="CDD" id="cd00063">
    <property type="entry name" value="FN3"/>
    <property type="match status" value="1"/>
</dbReference>